<proteinExistence type="predicted"/>
<organism evidence="2 3">
    <name type="scientific">Trichinella papuae</name>
    <dbReference type="NCBI Taxonomy" id="268474"/>
    <lineage>
        <taxon>Eukaryota</taxon>
        <taxon>Metazoa</taxon>
        <taxon>Ecdysozoa</taxon>
        <taxon>Nematoda</taxon>
        <taxon>Enoplea</taxon>
        <taxon>Dorylaimia</taxon>
        <taxon>Trichinellida</taxon>
        <taxon>Trichinellidae</taxon>
        <taxon>Trichinella</taxon>
    </lineage>
</organism>
<name>A0A0V1N555_9BILA</name>
<dbReference type="EMBL" id="JYDO01000009">
    <property type="protein sequence ID" value="KRZ78862.1"/>
    <property type="molecule type" value="Genomic_DNA"/>
</dbReference>
<accession>A0A0V1N555</accession>
<evidence type="ECO:0000313" key="1">
    <source>
        <dbReference type="EMBL" id="KRZ66570.1"/>
    </source>
</evidence>
<dbReference type="Proteomes" id="UP000054843">
    <property type="component" value="Unassembled WGS sequence"/>
</dbReference>
<keyword evidence="3" id="KW-1185">Reference proteome</keyword>
<gene>
    <name evidence="2" type="ORF">T10_1416</name>
    <name evidence="1" type="ORF">T10_4127</name>
</gene>
<protein>
    <submittedName>
        <fullName evidence="2">Uncharacterized protein</fullName>
    </submittedName>
</protein>
<reference evidence="2 3" key="1">
    <citation type="submission" date="2015-01" db="EMBL/GenBank/DDBJ databases">
        <title>Evolution of Trichinella species and genotypes.</title>
        <authorList>
            <person name="Korhonen P.K."/>
            <person name="Edoardo P."/>
            <person name="Giuseppe L.R."/>
            <person name="Gasser R.B."/>
        </authorList>
    </citation>
    <scope>NUCLEOTIDE SEQUENCE [LARGE SCALE GENOMIC DNA]</scope>
    <source>
        <strain evidence="2">ISS1980</strain>
    </source>
</reference>
<dbReference type="EMBL" id="JYDO01000235">
    <property type="protein sequence ID" value="KRZ66570.1"/>
    <property type="molecule type" value="Genomic_DNA"/>
</dbReference>
<evidence type="ECO:0000313" key="3">
    <source>
        <dbReference type="Proteomes" id="UP000054843"/>
    </source>
</evidence>
<sequence>MASKVGALPILINRIVTQVFRDISRNKQLATVWINLHINSSTKLSIWTNSCRSVAATDIQVCYSPGIENSTTSGDNYQSQRQQYHLVRATYWANRVERSATGRNR</sequence>
<dbReference type="AlphaFoldDB" id="A0A0V1N555"/>
<comment type="caution">
    <text evidence="2">The sequence shown here is derived from an EMBL/GenBank/DDBJ whole genome shotgun (WGS) entry which is preliminary data.</text>
</comment>
<evidence type="ECO:0000313" key="2">
    <source>
        <dbReference type="EMBL" id="KRZ78862.1"/>
    </source>
</evidence>